<accession>A0ABT9ZEP7</accession>
<dbReference type="Proteomes" id="UP001234495">
    <property type="component" value="Unassembled WGS sequence"/>
</dbReference>
<organism evidence="1 2">
    <name type="scientific">Metabacillus malikii</name>
    <dbReference type="NCBI Taxonomy" id="1504265"/>
    <lineage>
        <taxon>Bacteria</taxon>
        <taxon>Bacillati</taxon>
        <taxon>Bacillota</taxon>
        <taxon>Bacilli</taxon>
        <taxon>Bacillales</taxon>
        <taxon>Bacillaceae</taxon>
        <taxon>Metabacillus</taxon>
    </lineage>
</organism>
<dbReference type="PANTHER" id="PTHR34352:SF1">
    <property type="entry name" value="PROTEIN YHFA"/>
    <property type="match status" value="1"/>
</dbReference>
<sequence>MQYTINKAIVSTNLNYGRLHISPNASEGFRPYELFISSLAGCSGAILAKILEKKRIAFEEIDIDSTFERNPIYSNRFEKIEFNASIKTSTIIGEKQAEKIAELVLKNCGMIQSVNTSVDITFVLSFVQATSDYQ</sequence>
<proteinExistence type="predicted"/>
<dbReference type="RefSeq" id="WP_307340540.1">
    <property type="nucleotide sequence ID" value="NZ_JAUSUD010000007.1"/>
</dbReference>
<protein>
    <submittedName>
        <fullName evidence="1">OsmC-like protein</fullName>
    </submittedName>
</protein>
<keyword evidence="2" id="KW-1185">Reference proteome</keyword>
<dbReference type="InterPro" id="IPR036102">
    <property type="entry name" value="OsmC/Ohrsf"/>
</dbReference>
<gene>
    <name evidence="1" type="ORF">J2S19_001984</name>
</gene>
<dbReference type="SUPFAM" id="SSF82784">
    <property type="entry name" value="OsmC-like"/>
    <property type="match status" value="1"/>
</dbReference>
<dbReference type="InterPro" id="IPR003718">
    <property type="entry name" value="OsmC/Ohr_fam"/>
</dbReference>
<comment type="caution">
    <text evidence="1">The sequence shown here is derived from an EMBL/GenBank/DDBJ whole genome shotgun (WGS) entry which is preliminary data.</text>
</comment>
<dbReference type="Gene3D" id="3.30.300.20">
    <property type="match status" value="1"/>
</dbReference>
<dbReference type="PANTHER" id="PTHR34352">
    <property type="entry name" value="PROTEIN YHFA"/>
    <property type="match status" value="1"/>
</dbReference>
<reference evidence="1 2" key="1">
    <citation type="submission" date="2023-07" db="EMBL/GenBank/DDBJ databases">
        <title>Genomic Encyclopedia of Type Strains, Phase IV (KMG-IV): sequencing the most valuable type-strain genomes for metagenomic binning, comparative biology and taxonomic classification.</title>
        <authorList>
            <person name="Goeker M."/>
        </authorList>
    </citation>
    <scope>NUCLEOTIDE SEQUENCE [LARGE SCALE GENOMIC DNA]</scope>
    <source>
        <strain evidence="1 2">DSM 29005</strain>
    </source>
</reference>
<dbReference type="InterPro" id="IPR015946">
    <property type="entry name" value="KH_dom-like_a/b"/>
</dbReference>
<dbReference type="Pfam" id="PF02566">
    <property type="entry name" value="OsmC"/>
    <property type="match status" value="1"/>
</dbReference>
<name>A0ABT9ZEP7_9BACI</name>
<dbReference type="EMBL" id="JAUSUD010000007">
    <property type="protein sequence ID" value="MDQ0230728.1"/>
    <property type="molecule type" value="Genomic_DNA"/>
</dbReference>
<evidence type="ECO:0000313" key="1">
    <source>
        <dbReference type="EMBL" id="MDQ0230728.1"/>
    </source>
</evidence>
<evidence type="ECO:0000313" key="2">
    <source>
        <dbReference type="Proteomes" id="UP001234495"/>
    </source>
</evidence>